<name>A0A3P1C195_9BACT</name>
<sequence length="143" mass="16842">MNWGKSIVLIFILFAGFISTLVVLMSRQRVDLVRDDYYQNELVYQRQIERIARTQRLGKSVHLTYQPTRQQMAVLLPDSLQTGEVLFYRPSDRTLDFRVRLNANDQRIQIIPATDLKKGFWKAEFSWTDGQSEFFSFSEVSIQ</sequence>
<keyword evidence="3" id="KW-1185">Reference proteome</keyword>
<evidence type="ECO:0000313" key="2">
    <source>
        <dbReference type="EMBL" id="RRB06989.1"/>
    </source>
</evidence>
<proteinExistence type="predicted"/>
<dbReference type="EMBL" id="RQJO01000007">
    <property type="protein sequence ID" value="RRB06989.1"/>
    <property type="molecule type" value="Genomic_DNA"/>
</dbReference>
<organism evidence="2 3">
    <name type="scientific">Larkinella rosea</name>
    <dbReference type="NCBI Taxonomy" id="2025312"/>
    <lineage>
        <taxon>Bacteria</taxon>
        <taxon>Pseudomonadati</taxon>
        <taxon>Bacteroidota</taxon>
        <taxon>Cytophagia</taxon>
        <taxon>Cytophagales</taxon>
        <taxon>Spirosomataceae</taxon>
        <taxon>Larkinella</taxon>
    </lineage>
</organism>
<feature type="transmembrane region" description="Helical" evidence="1">
    <location>
        <begin position="6"/>
        <end position="24"/>
    </location>
</feature>
<keyword evidence="1" id="KW-0812">Transmembrane</keyword>
<dbReference type="AlphaFoldDB" id="A0A3P1C195"/>
<dbReference type="RefSeq" id="WP_124871088.1">
    <property type="nucleotide sequence ID" value="NZ_RQJO01000007.1"/>
</dbReference>
<keyword evidence="1" id="KW-0472">Membrane</keyword>
<accession>A0A3P1C195</accession>
<dbReference type="Proteomes" id="UP000271925">
    <property type="component" value="Unassembled WGS sequence"/>
</dbReference>
<reference evidence="2 3" key="1">
    <citation type="submission" date="2018-11" db="EMBL/GenBank/DDBJ databases">
        <authorList>
            <person name="Zhou Z."/>
            <person name="Wang G."/>
        </authorList>
    </citation>
    <scope>NUCLEOTIDE SEQUENCE [LARGE SCALE GENOMIC DNA]</scope>
    <source>
        <strain evidence="2 3">KCTC52004</strain>
    </source>
</reference>
<gene>
    <name evidence="2" type="ORF">EHT25_04185</name>
</gene>
<dbReference type="Pfam" id="PF05751">
    <property type="entry name" value="FixH"/>
    <property type="match status" value="1"/>
</dbReference>
<dbReference type="OrthoDB" id="1493774at2"/>
<evidence type="ECO:0000256" key="1">
    <source>
        <dbReference type="SAM" id="Phobius"/>
    </source>
</evidence>
<evidence type="ECO:0000313" key="3">
    <source>
        <dbReference type="Proteomes" id="UP000271925"/>
    </source>
</evidence>
<keyword evidence="1" id="KW-1133">Transmembrane helix</keyword>
<protein>
    <submittedName>
        <fullName evidence="2">Nitrogen fixation protein FixH</fullName>
    </submittedName>
</protein>
<dbReference type="InterPro" id="IPR008620">
    <property type="entry name" value="FixH"/>
</dbReference>
<comment type="caution">
    <text evidence="2">The sequence shown here is derived from an EMBL/GenBank/DDBJ whole genome shotgun (WGS) entry which is preliminary data.</text>
</comment>